<protein>
    <submittedName>
        <fullName evidence="3">Type IV secretory pathway VirB4 component-like protein</fullName>
    </submittedName>
</protein>
<comment type="caution">
    <text evidence="3">The sequence shown here is derived from an EMBL/GenBank/DDBJ whole genome shotgun (WGS) entry which is preliminary data.</text>
</comment>
<gene>
    <name evidence="3" type="ORF">UY32_C0001G0041</name>
</gene>
<dbReference type="Pfam" id="PF01935">
    <property type="entry name" value="DUF87"/>
    <property type="match status" value="1"/>
</dbReference>
<dbReference type="AlphaFoldDB" id="A0A0G1UZA7"/>
<keyword evidence="1" id="KW-0175">Coiled coil</keyword>
<dbReference type="Proteomes" id="UP000034600">
    <property type="component" value="Unassembled WGS sequence"/>
</dbReference>
<dbReference type="InterPro" id="IPR027417">
    <property type="entry name" value="P-loop_NTPase"/>
</dbReference>
<dbReference type="EMBL" id="LCPO01000001">
    <property type="protein sequence ID" value="KKU99406.1"/>
    <property type="molecule type" value="Genomic_DNA"/>
</dbReference>
<organism evidence="3 4">
    <name type="scientific">Candidatus Jorgensenbacteria bacterium GW2011_GWC1_48_8</name>
    <dbReference type="NCBI Taxonomy" id="1618666"/>
    <lineage>
        <taxon>Bacteria</taxon>
        <taxon>Candidatus Joergenseniibacteriota</taxon>
    </lineage>
</organism>
<sequence>MAEKIKIPKSYEPGQEDLPNVIAPAGMEVNSNYLKVGDYFAKTFFVFTYPRYVASGWFSPVINLAEMMDISVFVNPMDTALALRNLRKKVAQVEAEIAEKQEKGVVRDPVLETAYQDIENLRDSLQQAREKLFEVGVYITIYGSSLENLSKLENTIENLLESKLVYIKPALFRHLEGFNSVLPIAQDDLNVHTPLNSGPTSSLFPFISPDLTSDKGILYGVNLHNNSLVIFDRFSLENANSVVFAKSGSGKSYATKLEIIRSLMVDTNVIVIDPENEYQNLANAVGGS</sequence>
<feature type="coiled-coil region" evidence="1">
    <location>
        <begin position="83"/>
        <end position="135"/>
    </location>
</feature>
<accession>A0A0G1UZA7</accession>
<dbReference type="SUPFAM" id="SSF52540">
    <property type="entry name" value="P-loop containing nucleoside triphosphate hydrolases"/>
    <property type="match status" value="1"/>
</dbReference>
<feature type="domain" description="Helicase HerA central" evidence="2">
    <location>
        <begin position="243"/>
        <end position="282"/>
    </location>
</feature>
<evidence type="ECO:0000313" key="4">
    <source>
        <dbReference type="Proteomes" id="UP000034600"/>
    </source>
</evidence>
<evidence type="ECO:0000256" key="1">
    <source>
        <dbReference type="SAM" id="Coils"/>
    </source>
</evidence>
<reference evidence="3 4" key="1">
    <citation type="journal article" date="2015" name="Nature">
        <title>rRNA introns, odd ribosomes, and small enigmatic genomes across a large radiation of phyla.</title>
        <authorList>
            <person name="Brown C.T."/>
            <person name="Hug L.A."/>
            <person name="Thomas B.C."/>
            <person name="Sharon I."/>
            <person name="Castelle C.J."/>
            <person name="Singh A."/>
            <person name="Wilkins M.J."/>
            <person name="Williams K.H."/>
            <person name="Banfield J.F."/>
        </authorList>
    </citation>
    <scope>NUCLEOTIDE SEQUENCE [LARGE SCALE GENOMIC DNA]</scope>
</reference>
<proteinExistence type="predicted"/>
<dbReference type="Gene3D" id="3.40.50.300">
    <property type="entry name" value="P-loop containing nucleotide triphosphate hydrolases"/>
    <property type="match status" value="1"/>
</dbReference>
<feature type="non-terminal residue" evidence="3">
    <location>
        <position position="288"/>
    </location>
</feature>
<dbReference type="InterPro" id="IPR002789">
    <property type="entry name" value="HerA_central"/>
</dbReference>
<evidence type="ECO:0000313" key="3">
    <source>
        <dbReference type="EMBL" id="KKU99406.1"/>
    </source>
</evidence>
<evidence type="ECO:0000259" key="2">
    <source>
        <dbReference type="Pfam" id="PF01935"/>
    </source>
</evidence>
<name>A0A0G1UZA7_9BACT</name>